<feature type="compositionally biased region" description="Basic and acidic residues" evidence="1">
    <location>
        <begin position="450"/>
        <end position="463"/>
    </location>
</feature>
<feature type="region of interest" description="Disordered" evidence="1">
    <location>
        <begin position="1"/>
        <end position="34"/>
    </location>
</feature>
<evidence type="ECO:0000313" key="2">
    <source>
        <dbReference type="EMBL" id="KXJ94498.1"/>
    </source>
</evidence>
<proteinExistence type="predicted"/>
<dbReference type="OrthoDB" id="5350410at2759"/>
<feature type="compositionally biased region" description="Polar residues" evidence="1">
    <location>
        <begin position="10"/>
        <end position="24"/>
    </location>
</feature>
<dbReference type="SUPFAM" id="SSF81296">
    <property type="entry name" value="E set domains"/>
    <property type="match status" value="1"/>
</dbReference>
<evidence type="ECO:0008006" key="4">
    <source>
        <dbReference type="Google" id="ProtNLM"/>
    </source>
</evidence>
<reference evidence="3" key="1">
    <citation type="submission" date="2016-02" db="EMBL/GenBank/DDBJ databases">
        <title>Draft genome sequence of Microdochium bolleyi, a fungal endophyte of beachgrass.</title>
        <authorList>
            <consortium name="DOE Joint Genome Institute"/>
            <person name="David A.S."/>
            <person name="May G."/>
            <person name="Haridas S."/>
            <person name="Lim J."/>
            <person name="Wang M."/>
            <person name="Labutti K."/>
            <person name="Lipzen A."/>
            <person name="Barry K."/>
            <person name="Grigoriev I.V."/>
        </authorList>
    </citation>
    <scope>NUCLEOTIDE SEQUENCE [LARGE SCALE GENOMIC DNA]</scope>
    <source>
        <strain evidence="3">J235TASD1</strain>
    </source>
</reference>
<feature type="region of interest" description="Disordered" evidence="1">
    <location>
        <begin position="332"/>
        <end position="544"/>
    </location>
</feature>
<dbReference type="InterPro" id="IPR013783">
    <property type="entry name" value="Ig-like_fold"/>
</dbReference>
<accession>A0A136JBR9</accession>
<dbReference type="InParanoid" id="A0A136JBR9"/>
<dbReference type="STRING" id="196109.A0A136JBR9"/>
<dbReference type="Proteomes" id="UP000070501">
    <property type="component" value="Unassembled WGS sequence"/>
</dbReference>
<dbReference type="AlphaFoldDB" id="A0A136JBR9"/>
<dbReference type="EMBL" id="KQ964247">
    <property type="protein sequence ID" value="KXJ94498.1"/>
    <property type="molecule type" value="Genomic_DNA"/>
</dbReference>
<dbReference type="Gene3D" id="2.60.40.10">
    <property type="entry name" value="Immunoglobulins"/>
    <property type="match status" value="1"/>
</dbReference>
<dbReference type="CDD" id="cd02859">
    <property type="entry name" value="E_set_AMPKbeta_like_N"/>
    <property type="match status" value="1"/>
</dbReference>
<feature type="compositionally biased region" description="Pro residues" evidence="1">
    <location>
        <begin position="286"/>
        <end position="295"/>
    </location>
</feature>
<feature type="compositionally biased region" description="Low complexity" evidence="1">
    <location>
        <begin position="421"/>
        <end position="432"/>
    </location>
</feature>
<evidence type="ECO:0000313" key="3">
    <source>
        <dbReference type="Proteomes" id="UP000070501"/>
    </source>
</evidence>
<feature type="region of interest" description="Disordered" evidence="1">
    <location>
        <begin position="152"/>
        <end position="178"/>
    </location>
</feature>
<name>A0A136JBR9_9PEZI</name>
<protein>
    <recommendedName>
        <fullName evidence="4">AMP-activated protein kinase glycogen-binding domain-containing protein</fullName>
    </recommendedName>
</protein>
<feature type="region of interest" description="Disordered" evidence="1">
    <location>
        <begin position="269"/>
        <end position="295"/>
    </location>
</feature>
<evidence type="ECO:0000256" key="1">
    <source>
        <dbReference type="SAM" id="MobiDB-lite"/>
    </source>
</evidence>
<keyword evidence="3" id="KW-1185">Reference proteome</keyword>
<sequence>MLELAGATPVNLSKPGTPTPSSELLTRPHRPPSGHELVDHCQKHASGTAMATRQAMANFTYQKPGTQPPVYIAGTFSDPPWQPHEMEAAQNDDGEYLFTKSWPVEGGVDVQYKFRIGSGDWWVLNDDEDVVDDGHGNFNNTLSVTRFSIAQKSNDEDKPLPSRLGALRGPGTPSRTLTPDFVRTTIEVSDSAALLHDEVPSREIPRHVPAPVVDLHAQMHTPVEETAGTAAEVADTAAKLDQGESFEGDGDVNNDNQRDDPPLLAHECMNTGDGHDEQTGRTVDIPSPPQNLPPSPWDELDLVGSEVDLDNPRLEKFPSERSAIYAAVRRLSTSVEQDDVSDTLAIPRSPGFRPDERTLEGGFATSPPNIEATADGSSFLKASDANQSPDRDTGLRPVSSLQSIPEGEDDDRDTARKNVSKKQVSSSSKPQSADGGSHAEDEGIAMSLPSRERTPRYTWEQKPRGRSGSLTDHGDMMATDDVGPSKVAVNHTQIEAPHVLVHGPDLVNDGDDTASSGDDVVARTNESESHKPKSPASAPRPGCFVANYEPQVRTYLGRT</sequence>
<gene>
    <name evidence="2" type="ORF">Micbo1qcDRAFT_193650</name>
</gene>
<dbReference type="InterPro" id="IPR014756">
    <property type="entry name" value="Ig_E-set"/>
</dbReference>
<organism evidence="2 3">
    <name type="scientific">Microdochium bolleyi</name>
    <dbReference type="NCBI Taxonomy" id="196109"/>
    <lineage>
        <taxon>Eukaryota</taxon>
        <taxon>Fungi</taxon>
        <taxon>Dikarya</taxon>
        <taxon>Ascomycota</taxon>
        <taxon>Pezizomycotina</taxon>
        <taxon>Sordariomycetes</taxon>
        <taxon>Xylariomycetidae</taxon>
        <taxon>Xylariales</taxon>
        <taxon>Microdochiaceae</taxon>
        <taxon>Microdochium</taxon>
    </lineage>
</organism>